<dbReference type="PRINTS" id="PR00359">
    <property type="entry name" value="BP450"/>
</dbReference>
<dbReference type="AlphaFoldDB" id="A0A419I5K3"/>
<gene>
    <name evidence="10" type="ORF">D5S19_11920</name>
</gene>
<evidence type="ECO:0000256" key="9">
    <source>
        <dbReference type="SAM" id="MobiDB-lite"/>
    </source>
</evidence>
<reference evidence="10 11" key="1">
    <citation type="submission" date="2018-09" db="EMBL/GenBank/DDBJ databases">
        <title>YIM PH 21725 draft genome.</title>
        <authorList>
            <person name="Miao C."/>
        </authorList>
    </citation>
    <scope>NUCLEOTIDE SEQUENCE [LARGE SCALE GENOMIC DNA]</scope>
    <source>
        <strain evidence="11">YIM PH21725</strain>
    </source>
</reference>
<evidence type="ECO:0000256" key="8">
    <source>
        <dbReference type="ARBA" id="ARBA00055433"/>
    </source>
</evidence>
<feature type="compositionally biased region" description="Polar residues" evidence="9">
    <location>
        <begin position="26"/>
        <end position="50"/>
    </location>
</feature>
<comment type="caution">
    <text evidence="10">The sequence shown here is derived from an EMBL/GenBank/DDBJ whole genome shotgun (WGS) entry which is preliminary data.</text>
</comment>
<evidence type="ECO:0000256" key="5">
    <source>
        <dbReference type="ARBA" id="ARBA00023002"/>
    </source>
</evidence>
<evidence type="ECO:0000313" key="10">
    <source>
        <dbReference type="EMBL" id="RJQ86218.1"/>
    </source>
</evidence>
<evidence type="ECO:0000256" key="1">
    <source>
        <dbReference type="ARBA" id="ARBA00004660"/>
    </source>
</evidence>
<keyword evidence="11" id="KW-1185">Reference proteome</keyword>
<dbReference type="EMBL" id="QZFV01000074">
    <property type="protein sequence ID" value="RJQ86218.1"/>
    <property type="molecule type" value="Genomic_DNA"/>
</dbReference>
<keyword evidence="5" id="KW-0560">Oxidoreductase</keyword>
<feature type="compositionally biased region" description="Low complexity" evidence="9">
    <location>
        <begin position="70"/>
        <end position="83"/>
    </location>
</feature>
<dbReference type="PANTHER" id="PTHR46696:SF1">
    <property type="entry name" value="CYTOCHROME P450 YJIB-RELATED"/>
    <property type="match status" value="1"/>
</dbReference>
<evidence type="ECO:0000256" key="2">
    <source>
        <dbReference type="ARBA" id="ARBA00010617"/>
    </source>
</evidence>
<dbReference type="GO" id="GO:0004497">
    <property type="term" value="F:monooxygenase activity"/>
    <property type="evidence" value="ECO:0007669"/>
    <property type="project" value="UniProtKB-KW"/>
</dbReference>
<name>A0A419I5K3_9PSEU</name>
<evidence type="ECO:0000256" key="4">
    <source>
        <dbReference type="ARBA" id="ARBA00022723"/>
    </source>
</evidence>
<dbReference type="Gene3D" id="1.10.630.10">
    <property type="entry name" value="Cytochrome P450"/>
    <property type="match status" value="1"/>
</dbReference>
<dbReference type="OrthoDB" id="4133219at2"/>
<dbReference type="PANTHER" id="PTHR46696">
    <property type="entry name" value="P450, PUTATIVE (EUROFUNG)-RELATED"/>
    <property type="match status" value="1"/>
</dbReference>
<sequence>MPVPADFRADEPAPSEPSGGSRPSSTLQDGEQSGSTPSGPAPQASESPSSDLPPKTSPDPATSLPADPDPGSTSPETPRPTSTAGSHNPTPSRPAPDVPEINLADPAVITDPFTTYGRAREQGPVARLSGPGFGPVWVLTRHAEARAMLTDPRFALGAGTFQPLDVPEHCRPYMRTMQEMEGEPHARLRRLTAPAFAARRALAFRPRIDRVVARLLDALPAHEPVDLITAFAQPLPMEVICELAGVPEADRPSWHEYGSNVVRGSGEGFATAVPGIIDGARDLVAHPDSELLRHLTEDAGLTGQETVALVWQLVLAGQTPANFLANAVDALITYPDQLDVLRAEPHQWPNAVDELMRWCGSQLLTIPRRATQDVELYGVTVREGEQVTVSIAAANRDPRVFPEPDRLDVRRAAGGHLGFAYGPHFCLGASFARVQIEVALTALFDRFRTLRTLEARRAPDPGTWRLATLQVSG</sequence>
<feature type="compositionally biased region" description="Low complexity" evidence="9">
    <location>
        <begin position="16"/>
        <end position="25"/>
    </location>
</feature>
<keyword evidence="3" id="KW-0349">Heme</keyword>
<dbReference type="GO" id="GO:0016705">
    <property type="term" value="F:oxidoreductase activity, acting on paired donors, with incorporation or reduction of molecular oxygen"/>
    <property type="evidence" value="ECO:0007669"/>
    <property type="project" value="InterPro"/>
</dbReference>
<comment type="similarity">
    <text evidence="2">Belongs to the cytochrome P450 family.</text>
</comment>
<dbReference type="Proteomes" id="UP000285112">
    <property type="component" value="Unassembled WGS sequence"/>
</dbReference>
<keyword evidence="6" id="KW-0408">Iron</keyword>
<comment type="function">
    <text evidence="8">Involved in the coupling of aromatic side chains of the heptapeptide of vancomycin.</text>
</comment>
<dbReference type="InterPro" id="IPR002397">
    <property type="entry name" value="Cyt_P450_B"/>
</dbReference>
<evidence type="ECO:0000256" key="7">
    <source>
        <dbReference type="ARBA" id="ARBA00023033"/>
    </source>
</evidence>
<proteinExistence type="inferred from homology"/>
<dbReference type="InterPro" id="IPR036396">
    <property type="entry name" value="Cyt_P450_sf"/>
</dbReference>
<keyword evidence="7" id="KW-0503">Monooxygenase</keyword>
<dbReference type="GO" id="GO:0005506">
    <property type="term" value="F:iron ion binding"/>
    <property type="evidence" value="ECO:0007669"/>
    <property type="project" value="InterPro"/>
</dbReference>
<keyword evidence="4" id="KW-0479">Metal-binding</keyword>
<dbReference type="Pfam" id="PF00067">
    <property type="entry name" value="p450"/>
    <property type="match status" value="1"/>
</dbReference>
<feature type="region of interest" description="Disordered" evidence="9">
    <location>
        <begin position="1"/>
        <end position="100"/>
    </location>
</feature>
<dbReference type="FunFam" id="1.10.630.10:FF:000018">
    <property type="entry name" value="Cytochrome P450 monooxygenase"/>
    <property type="match status" value="1"/>
</dbReference>
<dbReference type="InterPro" id="IPR001128">
    <property type="entry name" value="Cyt_P450"/>
</dbReference>
<organism evidence="10 11">
    <name type="scientific">Amycolatopsis panacis</name>
    <dbReference type="NCBI Taxonomy" id="2340917"/>
    <lineage>
        <taxon>Bacteria</taxon>
        <taxon>Bacillati</taxon>
        <taxon>Actinomycetota</taxon>
        <taxon>Actinomycetes</taxon>
        <taxon>Pseudonocardiales</taxon>
        <taxon>Pseudonocardiaceae</taxon>
        <taxon>Amycolatopsis</taxon>
    </lineage>
</organism>
<evidence type="ECO:0000256" key="3">
    <source>
        <dbReference type="ARBA" id="ARBA00022617"/>
    </source>
</evidence>
<dbReference type="GO" id="GO:0020037">
    <property type="term" value="F:heme binding"/>
    <property type="evidence" value="ECO:0007669"/>
    <property type="project" value="InterPro"/>
</dbReference>
<evidence type="ECO:0000256" key="6">
    <source>
        <dbReference type="ARBA" id="ARBA00023004"/>
    </source>
</evidence>
<protein>
    <submittedName>
        <fullName evidence="10">Cytochrome P450</fullName>
    </submittedName>
</protein>
<accession>A0A419I5K3</accession>
<comment type="pathway">
    <text evidence="1">Antibiotic biosynthesis; vancomycin biosynthesis.</text>
</comment>
<evidence type="ECO:0000313" key="11">
    <source>
        <dbReference type="Proteomes" id="UP000285112"/>
    </source>
</evidence>
<dbReference type="SUPFAM" id="SSF48264">
    <property type="entry name" value="Cytochrome P450"/>
    <property type="match status" value="1"/>
</dbReference>